<dbReference type="Gene3D" id="3.40.1380.10">
    <property type="match status" value="1"/>
</dbReference>
<comment type="function">
    <text evidence="1 11">Produces ATP from ADP in the presence of a proton gradient across the membrane. The gamma chain is believed to be important in regulating ATPase activity and the flow of protons through the CF(0) complex.</text>
</comment>
<dbReference type="NCBIfam" id="NF004145">
    <property type="entry name" value="PRK05621.1-2"/>
    <property type="match status" value="1"/>
</dbReference>
<sequence>MATMRDIKRRIRSFENMKKITSAMKMVAAAKLRRAQEQAEAARPYAEKMHDVITNLAQGTKSNHPMLVSRPVQKTGYLVITSDRGLAGGYNANVLRLLENTLKKRHQSKDEYVIFVIGKKGLSFLQRKKYPVIGSVVGLSDSPTFADIKEIASQAVGYYADEKFDELYILYNKFVNPVVQRPTEKQLLPLDQDQFEGDNQGVKTEYEYEPSQEEVLAEILPRYTESLIYSALMDAKASELAAKMTAMSNATDNATDLIAKLTLDYNKARQAAITQELAEIVGGANALS</sequence>
<dbReference type="SUPFAM" id="SSF52943">
    <property type="entry name" value="ATP synthase (F1-ATPase), gamma subunit"/>
    <property type="match status" value="1"/>
</dbReference>
<evidence type="ECO:0000256" key="5">
    <source>
        <dbReference type="ARBA" id="ARBA00022475"/>
    </source>
</evidence>
<dbReference type="GO" id="GO:0045259">
    <property type="term" value="C:proton-transporting ATP synthase complex"/>
    <property type="evidence" value="ECO:0007669"/>
    <property type="project" value="UniProtKB-KW"/>
</dbReference>
<keyword evidence="12" id="KW-0378">Hydrolase</keyword>
<dbReference type="Proteomes" id="UP000251213">
    <property type="component" value="Unassembled WGS sequence"/>
</dbReference>
<dbReference type="InterPro" id="IPR000131">
    <property type="entry name" value="ATP_synth_F1_gsu"/>
</dbReference>
<keyword evidence="10 11" id="KW-0066">ATP synthesis</keyword>
<keyword evidence="9 11" id="KW-0139">CF(1)</keyword>
<comment type="subunit">
    <text evidence="11">F-type ATPases have 2 components, CF(1) - the catalytic core - and CF(0) - the membrane proton channel. CF(1) has five subunits: alpha(3), beta(3), gamma(1), delta(1), epsilon(1). CF(0) has three main subunits: a, b and c.</text>
</comment>
<dbReference type="InterPro" id="IPR023632">
    <property type="entry name" value="ATP_synth_F1_gsu_CS"/>
</dbReference>
<dbReference type="GO" id="GO:0016787">
    <property type="term" value="F:hydrolase activity"/>
    <property type="evidence" value="ECO:0007669"/>
    <property type="project" value="UniProtKB-KW"/>
</dbReference>
<dbReference type="OrthoDB" id="9812769at2"/>
<dbReference type="NCBIfam" id="TIGR01146">
    <property type="entry name" value="ATPsyn_F1gamma"/>
    <property type="match status" value="1"/>
</dbReference>
<reference evidence="12 13" key="1">
    <citation type="submission" date="2018-06" db="EMBL/GenBank/DDBJ databases">
        <title>Thermoflavimicrobium daqus sp. nov., a thermophilic microbe isolated from Moutai-flavour Daqu.</title>
        <authorList>
            <person name="Wang X."/>
            <person name="Zhou H."/>
        </authorList>
    </citation>
    <scope>NUCLEOTIDE SEQUENCE [LARGE SCALE GENOMIC DNA]</scope>
    <source>
        <strain evidence="12 13">FBKL4.011</strain>
    </source>
</reference>
<evidence type="ECO:0000256" key="9">
    <source>
        <dbReference type="ARBA" id="ARBA00023196"/>
    </source>
</evidence>
<evidence type="ECO:0000256" key="1">
    <source>
        <dbReference type="ARBA" id="ARBA00003456"/>
    </source>
</evidence>
<evidence type="ECO:0000313" key="13">
    <source>
        <dbReference type="Proteomes" id="UP000251213"/>
    </source>
</evidence>
<keyword evidence="8 11" id="KW-0472">Membrane</keyword>
<gene>
    <name evidence="11" type="primary">atpG</name>
    <name evidence="12" type="ORF">DL897_11500</name>
</gene>
<evidence type="ECO:0000313" key="12">
    <source>
        <dbReference type="EMBL" id="RAL23315.1"/>
    </source>
</evidence>
<dbReference type="Pfam" id="PF00231">
    <property type="entry name" value="ATP-synt"/>
    <property type="match status" value="1"/>
</dbReference>
<dbReference type="PROSITE" id="PS00153">
    <property type="entry name" value="ATPASE_GAMMA"/>
    <property type="match status" value="1"/>
</dbReference>
<reference evidence="12 13" key="2">
    <citation type="submission" date="2018-06" db="EMBL/GenBank/DDBJ databases">
        <authorList>
            <person name="Zhirakovskaya E."/>
        </authorList>
    </citation>
    <scope>NUCLEOTIDE SEQUENCE [LARGE SCALE GENOMIC DNA]</scope>
    <source>
        <strain evidence="12 13">FBKL4.011</strain>
    </source>
</reference>
<protein>
    <recommendedName>
        <fullName evidence="11">ATP synthase gamma chain</fullName>
    </recommendedName>
    <alternativeName>
        <fullName evidence="11">ATP synthase F1 sector gamma subunit</fullName>
    </alternativeName>
    <alternativeName>
        <fullName evidence="11">F-ATPase gamma subunit</fullName>
    </alternativeName>
</protein>
<comment type="caution">
    <text evidence="12">The sequence shown here is derived from an EMBL/GenBank/DDBJ whole genome shotgun (WGS) entry which is preliminary data.</text>
</comment>
<evidence type="ECO:0000256" key="10">
    <source>
        <dbReference type="ARBA" id="ARBA00023310"/>
    </source>
</evidence>
<dbReference type="GO" id="GO:0042777">
    <property type="term" value="P:proton motive force-driven plasma membrane ATP synthesis"/>
    <property type="evidence" value="ECO:0007669"/>
    <property type="project" value="UniProtKB-UniRule"/>
</dbReference>
<evidence type="ECO:0000256" key="11">
    <source>
        <dbReference type="HAMAP-Rule" id="MF_00815"/>
    </source>
</evidence>
<evidence type="ECO:0000256" key="6">
    <source>
        <dbReference type="ARBA" id="ARBA00022781"/>
    </source>
</evidence>
<dbReference type="GO" id="GO:0046933">
    <property type="term" value="F:proton-transporting ATP synthase activity, rotational mechanism"/>
    <property type="evidence" value="ECO:0007669"/>
    <property type="project" value="UniProtKB-UniRule"/>
</dbReference>
<comment type="similarity">
    <text evidence="3 11">Belongs to the ATPase gamma chain family.</text>
</comment>
<dbReference type="RefSeq" id="WP_113659300.1">
    <property type="nucleotide sequence ID" value="NZ_KZ845668.1"/>
</dbReference>
<dbReference type="Gene3D" id="1.10.287.80">
    <property type="entry name" value="ATP synthase, gamma subunit, helix hairpin domain"/>
    <property type="match status" value="2"/>
</dbReference>
<dbReference type="EMBL" id="QJKK01000006">
    <property type="protein sequence ID" value="RAL23315.1"/>
    <property type="molecule type" value="Genomic_DNA"/>
</dbReference>
<dbReference type="PANTHER" id="PTHR11693:SF22">
    <property type="entry name" value="ATP SYNTHASE SUBUNIT GAMMA, MITOCHONDRIAL"/>
    <property type="match status" value="1"/>
</dbReference>
<keyword evidence="6 11" id="KW-0375">Hydrogen ion transport</keyword>
<evidence type="ECO:0000256" key="7">
    <source>
        <dbReference type="ARBA" id="ARBA00023065"/>
    </source>
</evidence>
<dbReference type="InterPro" id="IPR035968">
    <property type="entry name" value="ATP_synth_F1_ATPase_gsu"/>
</dbReference>
<keyword evidence="13" id="KW-1185">Reference proteome</keyword>
<comment type="subcellular location">
    <subcellularLocation>
        <location evidence="2 11">Cell membrane</location>
        <topology evidence="2 11">Peripheral membrane protein</topology>
    </subcellularLocation>
</comment>
<dbReference type="FunFam" id="3.40.1380.10:FF:000002">
    <property type="entry name" value="ATP synthase gamma chain"/>
    <property type="match status" value="1"/>
</dbReference>
<dbReference type="PRINTS" id="PR00126">
    <property type="entry name" value="ATPASEGAMMA"/>
</dbReference>
<dbReference type="PANTHER" id="PTHR11693">
    <property type="entry name" value="ATP SYNTHASE GAMMA CHAIN"/>
    <property type="match status" value="1"/>
</dbReference>
<accession>A0A364K396</accession>
<organism evidence="12 13">
    <name type="scientific">Thermoflavimicrobium daqui</name>
    <dbReference type="NCBI Taxonomy" id="2137476"/>
    <lineage>
        <taxon>Bacteria</taxon>
        <taxon>Bacillati</taxon>
        <taxon>Bacillota</taxon>
        <taxon>Bacilli</taxon>
        <taxon>Bacillales</taxon>
        <taxon>Thermoactinomycetaceae</taxon>
        <taxon>Thermoflavimicrobium</taxon>
    </lineage>
</organism>
<evidence type="ECO:0000256" key="4">
    <source>
        <dbReference type="ARBA" id="ARBA00022448"/>
    </source>
</evidence>
<proteinExistence type="inferred from homology"/>
<evidence type="ECO:0000256" key="2">
    <source>
        <dbReference type="ARBA" id="ARBA00004202"/>
    </source>
</evidence>
<name>A0A364K396_9BACL</name>
<evidence type="ECO:0000256" key="8">
    <source>
        <dbReference type="ARBA" id="ARBA00023136"/>
    </source>
</evidence>
<dbReference type="AlphaFoldDB" id="A0A364K396"/>
<dbReference type="GO" id="GO:0005524">
    <property type="term" value="F:ATP binding"/>
    <property type="evidence" value="ECO:0007669"/>
    <property type="project" value="UniProtKB-UniRule"/>
</dbReference>
<keyword evidence="4 11" id="KW-0813">Transport</keyword>
<dbReference type="HAMAP" id="MF_00815">
    <property type="entry name" value="ATP_synth_gamma_bact"/>
    <property type="match status" value="1"/>
</dbReference>
<evidence type="ECO:0000256" key="3">
    <source>
        <dbReference type="ARBA" id="ARBA00007681"/>
    </source>
</evidence>
<dbReference type="GO" id="GO:0005886">
    <property type="term" value="C:plasma membrane"/>
    <property type="evidence" value="ECO:0007669"/>
    <property type="project" value="UniProtKB-SubCell"/>
</dbReference>
<dbReference type="CDD" id="cd12151">
    <property type="entry name" value="F1-ATPase_gamma"/>
    <property type="match status" value="1"/>
</dbReference>
<keyword evidence="7 11" id="KW-0406">Ion transport</keyword>
<keyword evidence="5 11" id="KW-1003">Cell membrane</keyword>